<dbReference type="EMBL" id="CM001167">
    <property type="protein sequence ID" value="EGJ72563.1"/>
    <property type="molecule type" value="Genomic_DNA"/>
</dbReference>
<dbReference type="HOGENOM" id="CLU_034095_1_0_10"/>
<dbReference type="Pfam" id="PF01663">
    <property type="entry name" value="Phosphodiest"/>
    <property type="match status" value="1"/>
</dbReference>
<dbReference type="InterPro" id="IPR026263">
    <property type="entry name" value="Alkaline_phosphatase_prok"/>
</dbReference>
<dbReference type="PIRSF" id="PIRSF031924">
    <property type="entry name" value="Pi-irrepressible_AP"/>
    <property type="match status" value="1"/>
</dbReference>
<dbReference type="AlphaFoldDB" id="F3ZNM8"/>
<gene>
    <name evidence="1" type="ORF">Bcop_2411</name>
</gene>
<dbReference type="InterPro" id="IPR017850">
    <property type="entry name" value="Alkaline_phosphatase_core_sf"/>
</dbReference>
<dbReference type="Proteomes" id="UP000018439">
    <property type="component" value="Chromosome"/>
</dbReference>
<evidence type="ECO:0000313" key="1">
    <source>
        <dbReference type="EMBL" id="EGJ72563.1"/>
    </source>
</evidence>
<sequence>MRGLITSILTAIAITSLQAQSMKVEPKVVVGLNIDQLSTELIEAYWNLYREDGFKKLWKEGLVYKDTDFSLAKRDRSNTTATLNTGTTPSIHGIIANQWLDLSTMQPKSCIYDSAYMGNYTSLSSSAQNLLSSTITDELKLASHGKAIVYSIAPEADMAILSAGHGADAALWFNKETGKWCGSTYYSDFPWWASQYNEQNPIYYRENSLEWVPLLPIENYNQSLNGRKKSFRHSLTSNSNSEQYAKVPISPIINEEIVLLAEQLFRQSGVGEDDITDFIQLSFYGGNALGTSEAASLEIQDTYIRLDRSIAQILQIIDNKIGLKNAIFYVTSTGYVNGQTGNVLKEHRIPTGDFYLNRCSALLNLYLMAYYGEGQFVEAHHDLQIYLNHKLIEDKKLKIEDVQQRAANFLSQFSGVNEVYYAQDLLLGSWNPYKELERNSFHKKRSGDLVIEVLPGWQIINEKDVQSTVNYSAIQTPTIFLGAPFKAEVINTPISAEAIAPTIAQTIKIRAPNGSRSKAIDRIR</sequence>
<proteinExistence type="predicted"/>
<dbReference type="InterPro" id="IPR002591">
    <property type="entry name" value="Phosphodiest/P_Trfase"/>
</dbReference>
<organism evidence="1 2">
    <name type="scientific">Bacteroides coprosuis DSM 18011</name>
    <dbReference type="NCBI Taxonomy" id="679937"/>
    <lineage>
        <taxon>Bacteria</taxon>
        <taxon>Pseudomonadati</taxon>
        <taxon>Bacteroidota</taxon>
        <taxon>Bacteroidia</taxon>
        <taxon>Bacteroidales</taxon>
        <taxon>Bacteroidaceae</taxon>
        <taxon>Bacteroides</taxon>
    </lineage>
</organism>
<dbReference type="CDD" id="cd16016">
    <property type="entry name" value="AP-SPAP"/>
    <property type="match status" value="1"/>
</dbReference>
<dbReference type="SUPFAM" id="SSF53649">
    <property type="entry name" value="Alkaline phosphatase-like"/>
    <property type="match status" value="1"/>
</dbReference>
<name>F3ZNM8_9BACE</name>
<keyword evidence="2" id="KW-1185">Reference proteome</keyword>
<evidence type="ECO:0000313" key="2">
    <source>
        <dbReference type="Proteomes" id="UP000018439"/>
    </source>
</evidence>
<dbReference type="eggNOG" id="COG3119">
    <property type="taxonomic scope" value="Bacteria"/>
</dbReference>
<dbReference type="Gene3D" id="3.40.720.10">
    <property type="entry name" value="Alkaline Phosphatase, subunit A"/>
    <property type="match status" value="1"/>
</dbReference>
<reference evidence="1 2" key="1">
    <citation type="journal article" date="2011" name="Stand. Genomic Sci.">
        <title>Non-contiguous finished genome sequence of Bacteroides coprosuis type strain (PC139).</title>
        <authorList>
            <person name="Land M."/>
            <person name="Held B."/>
            <person name="Gronow S."/>
            <person name="Abt B."/>
            <person name="Lucas S."/>
            <person name="Del Rio T.G."/>
            <person name="Nolan M."/>
            <person name="Tice H."/>
            <person name="Cheng J.F."/>
            <person name="Pitluck S."/>
            <person name="Liolios K."/>
            <person name="Pagani I."/>
            <person name="Ivanova N."/>
            <person name="Mavromatis K."/>
            <person name="Mikhailova N."/>
            <person name="Pati A."/>
            <person name="Tapia R."/>
            <person name="Han C."/>
            <person name="Goodwin L."/>
            <person name="Chen A."/>
            <person name="Palaniappan K."/>
            <person name="Hauser L."/>
            <person name="Brambilla E.M."/>
            <person name="Rohde M."/>
            <person name="Goker M."/>
            <person name="Detter J.C."/>
            <person name="Woyke T."/>
            <person name="Bristow J."/>
            <person name="Eisen J.A."/>
            <person name="Markowitz V."/>
            <person name="Hugenholtz P."/>
            <person name="Kyrpides N.C."/>
            <person name="Klenk H.P."/>
            <person name="Lapidus A."/>
        </authorList>
    </citation>
    <scope>NUCLEOTIDE SEQUENCE</scope>
    <source>
        <strain evidence="1 2">DSM 18011</strain>
    </source>
</reference>
<dbReference type="Gene3D" id="3.30.1360.150">
    <property type="match status" value="1"/>
</dbReference>
<dbReference type="OrthoDB" id="9766127at2"/>
<protein>
    <submittedName>
        <fullName evidence="1">Type I phosphodiesterase/nucleotide pyrophosphatase</fullName>
    </submittedName>
</protein>
<dbReference type="STRING" id="679937.Bcop_2411"/>
<accession>F3ZNM8</accession>
<dbReference type="GO" id="GO:0004035">
    <property type="term" value="F:alkaline phosphatase activity"/>
    <property type="evidence" value="ECO:0007669"/>
    <property type="project" value="InterPro"/>
</dbReference>